<reference evidence="3" key="1">
    <citation type="submission" date="2022-10" db="EMBL/GenBank/DDBJ databases">
        <title>The WGS of Solirubrobacter sp. CPCC 204708.</title>
        <authorList>
            <person name="Jiang Z."/>
        </authorList>
    </citation>
    <scope>NUCLEOTIDE SEQUENCE</scope>
    <source>
        <strain evidence="3">CPCC 204708</strain>
    </source>
</reference>
<dbReference type="Pfam" id="PF00535">
    <property type="entry name" value="Glycos_transf_2"/>
    <property type="match status" value="1"/>
</dbReference>
<sequence length="232" mass="25925">MSAPNLSIVLPVYNQEDHIRGVVEGYTTMLDRLGGTYELMLVTNGCRDNSVAICQELTADHEGVKTIDLGAQGGWGKAVRAGLREVTGETIGYTNTARTSPEILALCASYSRAFPNVVVKANRKIRDNWRRRAGSLVYNLEVRALFDLPVWDINGTPKIFPRSFARLLDLEREDDLIDAEFNVICRREGYPIVEVPVLSTQRHGGTSTTNYASGVRMYRGALELRRRYGKMP</sequence>
<feature type="domain" description="Glycosyltransferase 2-like" evidence="2">
    <location>
        <begin position="7"/>
        <end position="93"/>
    </location>
</feature>
<evidence type="ECO:0000256" key="1">
    <source>
        <dbReference type="ARBA" id="ARBA00006739"/>
    </source>
</evidence>
<dbReference type="Gene3D" id="3.90.550.10">
    <property type="entry name" value="Spore Coat Polysaccharide Biosynthesis Protein SpsA, Chain A"/>
    <property type="match status" value="1"/>
</dbReference>
<dbReference type="Proteomes" id="UP001147700">
    <property type="component" value="Unassembled WGS sequence"/>
</dbReference>
<dbReference type="PANTHER" id="PTHR48090:SF6">
    <property type="entry name" value="SLR5056 PROTEIN"/>
    <property type="match status" value="1"/>
</dbReference>
<dbReference type="EC" id="2.4.-.-" evidence="3"/>
<dbReference type="GO" id="GO:0016757">
    <property type="term" value="F:glycosyltransferase activity"/>
    <property type="evidence" value="ECO:0007669"/>
    <property type="project" value="UniProtKB-KW"/>
</dbReference>
<proteinExistence type="inferred from homology"/>
<dbReference type="InterPro" id="IPR029044">
    <property type="entry name" value="Nucleotide-diphossugar_trans"/>
</dbReference>
<organism evidence="3 4">
    <name type="scientific">Solirubrobacter deserti</name>
    <dbReference type="NCBI Taxonomy" id="2282478"/>
    <lineage>
        <taxon>Bacteria</taxon>
        <taxon>Bacillati</taxon>
        <taxon>Actinomycetota</taxon>
        <taxon>Thermoleophilia</taxon>
        <taxon>Solirubrobacterales</taxon>
        <taxon>Solirubrobacteraceae</taxon>
        <taxon>Solirubrobacter</taxon>
    </lineage>
</organism>
<dbReference type="PANTHER" id="PTHR48090">
    <property type="entry name" value="UNDECAPRENYL-PHOSPHATE 4-DEOXY-4-FORMAMIDO-L-ARABINOSE TRANSFERASE-RELATED"/>
    <property type="match status" value="1"/>
</dbReference>
<name>A0ABT4RNC0_9ACTN</name>
<protein>
    <submittedName>
        <fullName evidence="3">Glycosyltransferase</fullName>
        <ecNumber evidence="3">2.4.-.-</ecNumber>
    </submittedName>
</protein>
<keyword evidence="4" id="KW-1185">Reference proteome</keyword>
<keyword evidence="3" id="KW-0808">Transferase</keyword>
<comment type="caution">
    <text evidence="3">The sequence shown here is derived from an EMBL/GenBank/DDBJ whole genome shotgun (WGS) entry which is preliminary data.</text>
</comment>
<evidence type="ECO:0000313" key="3">
    <source>
        <dbReference type="EMBL" id="MDA0140011.1"/>
    </source>
</evidence>
<accession>A0ABT4RNC0</accession>
<keyword evidence="3" id="KW-0328">Glycosyltransferase</keyword>
<evidence type="ECO:0000313" key="4">
    <source>
        <dbReference type="Proteomes" id="UP001147700"/>
    </source>
</evidence>
<dbReference type="InterPro" id="IPR050256">
    <property type="entry name" value="Glycosyltransferase_2"/>
</dbReference>
<dbReference type="SUPFAM" id="SSF53448">
    <property type="entry name" value="Nucleotide-diphospho-sugar transferases"/>
    <property type="match status" value="1"/>
</dbReference>
<dbReference type="RefSeq" id="WP_202955017.1">
    <property type="nucleotide sequence ID" value="NZ_JAPCID010000032.1"/>
</dbReference>
<comment type="similarity">
    <text evidence="1">Belongs to the glycosyltransferase 2 family.</text>
</comment>
<gene>
    <name evidence="3" type="ORF">OJ962_21080</name>
</gene>
<dbReference type="InterPro" id="IPR001173">
    <property type="entry name" value="Glyco_trans_2-like"/>
</dbReference>
<dbReference type="EMBL" id="JAPCID010000032">
    <property type="protein sequence ID" value="MDA0140011.1"/>
    <property type="molecule type" value="Genomic_DNA"/>
</dbReference>
<evidence type="ECO:0000259" key="2">
    <source>
        <dbReference type="Pfam" id="PF00535"/>
    </source>
</evidence>